<dbReference type="PANTHER" id="PTHR43701:SF2">
    <property type="entry name" value="MEMBRANE TRANSPORTER PROTEIN YJNA-RELATED"/>
    <property type="match status" value="1"/>
</dbReference>
<protein>
    <recommendedName>
        <fullName evidence="5">Probable membrane transporter protein</fullName>
    </recommendedName>
</protein>
<dbReference type="AlphaFoldDB" id="A0A512LB90"/>
<sequence length="260" mass="26897">MEWLYSLSGFGVGFIVGVTGMGGGALMTPLLVLMFGVAPSIAVGTDLLYASLTKMAGSVAHGRRGTVDWRIAGLLATGSLPAAILCIITLHQLALDEKQLKGLITGVMSVALLLTATALLLKPYVMKIARRKDGAIFELHAHYLKGATITTGVVLGVLVTISSVGAGVLGMVVLLFLYPRIAPARLVGTDIAHAVPLTLVAGLGHAAMGTVNYALLASLLVGSVPGIYLGSHIGTKIPERVLRNILAIMMLILGGKLLLS</sequence>
<evidence type="ECO:0000256" key="2">
    <source>
        <dbReference type="ARBA" id="ARBA00022692"/>
    </source>
</evidence>
<feature type="transmembrane region" description="Helical" evidence="5">
    <location>
        <begin position="7"/>
        <end position="26"/>
    </location>
</feature>
<evidence type="ECO:0000313" key="6">
    <source>
        <dbReference type="EMBL" id="GEP31754.1"/>
    </source>
</evidence>
<accession>A0A512LB90</accession>
<evidence type="ECO:0000256" key="3">
    <source>
        <dbReference type="ARBA" id="ARBA00022989"/>
    </source>
</evidence>
<feature type="transmembrane region" description="Helical" evidence="5">
    <location>
        <begin position="241"/>
        <end position="259"/>
    </location>
</feature>
<evidence type="ECO:0000256" key="5">
    <source>
        <dbReference type="RuleBase" id="RU363041"/>
    </source>
</evidence>
<dbReference type="RefSeq" id="WP_147074715.1">
    <property type="nucleotide sequence ID" value="NZ_AP021884.1"/>
</dbReference>
<dbReference type="EMBL" id="BKAD01000036">
    <property type="protein sequence ID" value="GEP31754.1"/>
    <property type="molecule type" value="Genomic_DNA"/>
</dbReference>
<keyword evidence="3 5" id="KW-1133">Transmembrane helix</keyword>
<evidence type="ECO:0000313" key="7">
    <source>
        <dbReference type="Proteomes" id="UP000321337"/>
    </source>
</evidence>
<comment type="similarity">
    <text evidence="5">Belongs to the 4-toluene sulfonate uptake permease (TSUP) (TC 2.A.102) family.</text>
</comment>
<evidence type="ECO:0000256" key="1">
    <source>
        <dbReference type="ARBA" id="ARBA00004141"/>
    </source>
</evidence>
<keyword evidence="4 5" id="KW-0472">Membrane</keyword>
<dbReference type="InterPro" id="IPR002781">
    <property type="entry name" value="TM_pro_TauE-like"/>
</dbReference>
<dbReference type="Proteomes" id="UP000321337">
    <property type="component" value="Unassembled WGS sequence"/>
</dbReference>
<dbReference type="GO" id="GO:0005886">
    <property type="term" value="C:plasma membrane"/>
    <property type="evidence" value="ECO:0007669"/>
    <property type="project" value="UniProtKB-SubCell"/>
</dbReference>
<feature type="transmembrane region" description="Helical" evidence="5">
    <location>
        <begin position="71"/>
        <end position="90"/>
    </location>
</feature>
<keyword evidence="2 5" id="KW-0812">Transmembrane</keyword>
<gene>
    <name evidence="6" type="ORF">TPL01_28920</name>
</gene>
<organism evidence="6 7">
    <name type="scientific">Sulfuriferula plumbiphila</name>
    <dbReference type="NCBI Taxonomy" id="171865"/>
    <lineage>
        <taxon>Bacteria</taxon>
        <taxon>Pseudomonadati</taxon>
        <taxon>Pseudomonadota</taxon>
        <taxon>Betaproteobacteria</taxon>
        <taxon>Nitrosomonadales</taxon>
        <taxon>Sulfuricellaceae</taxon>
        <taxon>Sulfuriferula</taxon>
    </lineage>
</organism>
<dbReference type="OrthoDB" id="5189995at2"/>
<comment type="subcellular location">
    <subcellularLocation>
        <location evidence="5">Cell membrane</location>
        <topology evidence="5">Multi-pass membrane protein</topology>
    </subcellularLocation>
    <subcellularLocation>
        <location evidence="1">Membrane</location>
        <topology evidence="1">Multi-pass membrane protein</topology>
    </subcellularLocation>
</comment>
<reference evidence="6 7" key="1">
    <citation type="submission" date="2019-07" db="EMBL/GenBank/DDBJ databases">
        <title>Whole genome shotgun sequence of Thiobacillus plumbophilus NBRC 107929.</title>
        <authorList>
            <person name="Hosoyama A."/>
            <person name="Uohara A."/>
            <person name="Ohji S."/>
            <person name="Ichikawa N."/>
        </authorList>
    </citation>
    <scope>NUCLEOTIDE SEQUENCE [LARGE SCALE GENOMIC DNA]</scope>
    <source>
        <strain evidence="6 7">NBRC 107929</strain>
    </source>
</reference>
<dbReference type="InterPro" id="IPR051598">
    <property type="entry name" value="TSUP/Inactive_protease-like"/>
</dbReference>
<feature type="transmembrane region" description="Helical" evidence="5">
    <location>
        <begin position="102"/>
        <end position="121"/>
    </location>
</feature>
<evidence type="ECO:0000256" key="4">
    <source>
        <dbReference type="ARBA" id="ARBA00023136"/>
    </source>
</evidence>
<keyword evidence="7" id="KW-1185">Reference proteome</keyword>
<keyword evidence="5" id="KW-1003">Cell membrane</keyword>
<comment type="caution">
    <text evidence="6">The sequence shown here is derived from an EMBL/GenBank/DDBJ whole genome shotgun (WGS) entry which is preliminary data.</text>
</comment>
<proteinExistence type="inferred from homology"/>
<feature type="transmembrane region" description="Helical" evidence="5">
    <location>
        <begin position="32"/>
        <end position="50"/>
    </location>
</feature>
<dbReference type="PANTHER" id="PTHR43701">
    <property type="entry name" value="MEMBRANE TRANSPORTER PROTEIN MJ0441-RELATED"/>
    <property type="match status" value="1"/>
</dbReference>
<name>A0A512LB90_9PROT</name>
<feature type="transmembrane region" description="Helical" evidence="5">
    <location>
        <begin position="211"/>
        <end position="229"/>
    </location>
</feature>
<dbReference type="Pfam" id="PF01925">
    <property type="entry name" value="TauE"/>
    <property type="match status" value="1"/>
</dbReference>
<feature type="transmembrane region" description="Helical" evidence="5">
    <location>
        <begin position="153"/>
        <end position="178"/>
    </location>
</feature>